<organism evidence="4">
    <name type="scientific">Micromonas pusilla (strain CCMP1545)</name>
    <name type="common">Picoplanktonic green alga</name>
    <dbReference type="NCBI Taxonomy" id="564608"/>
    <lineage>
        <taxon>Eukaryota</taxon>
        <taxon>Viridiplantae</taxon>
        <taxon>Chlorophyta</taxon>
        <taxon>Mamiellophyceae</taxon>
        <taxon>Mamiellales</taxon>
        <taxon>Mamiellaceae</taxon>
        <taxon>Micromonas</taxon>
    </lineage>
</organism>
<keyword evidence="2" id="KW-1133">Transmembrane helix</keyword>
<sequence>MAIPVSTAAAGSTPDTAGKKSAAPVGGAAAISATRFATLMRPMLEKTTPLFALLSQTIATIEPYVIALVAYFNHLATILKPYHPEEFLPAMCGFVLVFFGGNFFTLCAAVEAYRLIGFDDTKIALKKLKHSYDVAMAASKKDDEVDADGDGVADVKQIDARALAVRKAAVVAKAVDPDLVTDALVAINGGLMAVVATLRVRFAACVTIGSTVGEMAHNAVQTHAEPALLELTPSEYKKWVPCGLRYGCQLCGFVIAWFLQMSISAFHSATRGAQMFARGSLTYATRRGYLNPTAIDEKGRVFNACVFALAFVGFWSQFWSGYSLPFPLNILLLPVTFAEYAMRFVVFMLG</sequence>
<evidence type="ECO:0000256" key="1">
    <source>
        <dbReference type="SAM" id="MobiDB-lite"/>
    </source>
</evidence>
<dbReference type="RefSeq" id="XP_003060168.1">
    <property type="nucleotide sequence ID" value="XM_003060122.1"/>
</dbReference>
<keyword evidence="4" id="KW-1185">Reference proteome</keyword>
<dbReference type="OMA" id="CIRGAHM"/>
<name>C1MW76_MICPC</name>
<keyword evidence="2" id="KW-0812">Transmembrane</keyword>
<feature type="transmembrane region" description="Helical" evidence="2">
    <location>
        <begin position="301"/>
        <end position="320"/>
    </location>
</feature>
<gene>
    <name evidence="3" type="ORF">MICPUCDRAFT_65579</name>
</gene>
<feature type="transmembrane region" description="Helical" evidence="2">
    <location>
        <begin position="87"/>
        <end position="110"/>
    </location>
</feature>
<protein>
    <submittedName>
        <fullName evidence="3">Predicted protein</fullName>
    </submittedName>
</protein>
<evidence type="ECO:0000313" key="3">
    <source>
        <dbReference type="EMBL" id="EEH56120.1"/>
    </source>
</evidence>
<dbReference type="GeneID" id="9685314"/>
<dbReference type="AlphaFoldDB" id="C1MW76"/>
<dbReference type="KEGG" id="mpp:MICPUCDRAFT_65579"/>
<reference evidence="3 4" key="1">
    <citation type="journal article" date="2009" name="Science">
        <title>Green evolution and dynamic adaptations revealed by genomes of the marine picoeukaryotes Micromonas.</title>
        <authorList>
            <person name="Worden A.Z."/>
            <person name="Lee J.H."/>
            <person name="Mock T."/>
            <person name="Rouze P."/>
            <person name="Simmons M.P."/>
            <person name="Aerts A.L."/>
            <person name="Allen A.E."/>
            <person name="Cuvelier M.L."/>
            <person name="Derelle E."/>
            <person name="Everett M.V."/>
            <person name="Foulon E."/>
            <person name="Grimwood J."/>
            <person name="Gundlach H."/>
            <person name="Henrissat B."/>
            <person name="Napoli C."/>
            <person name="McDonald S.M."/>
            <person name="Parker M.S."/>
            <person name="Rombauts S."/>
            <person name="Salamov A."/>
            <person name="Von Dassow P."/>
            <person name="Badger J.H."/>
            <person name="Coutinho P.M."/>
            <person name="Demir E."/>
            <person name="Dubchak I."/>
            <person name="Gentemann C."/>
            <person name="Eikrem W."/>
            <person name="Gready J.E."/>
            <person name="John U."/>
            <person name="Lanier W."/>
            <person name="Lindquist E.A."/>
            <person name="Lucas S."/>
            <person name="Mayer K.F."/>
            <person name="Moreau H."/>
            <person name="Not F."/>
            <person name="Otillar R."/>
            <person name="Panaud O."/>
            <person name="Pangilinan J."/>
            <person name="Paulsen I."/>
            <person name="Piegu B."/>
            <person name="Poliakov A."/>
            <person name="Robbens S."/>
            <person name="Schmutz J."/>
            <person name="Toulza E."/>
            <person name="Wyss T."/>
            <person name="Zelensky A."/>
            <person name="Zhou K."/>
            <person name="Armbrust E.V."/>
            <person name="Bhattacharya D."/>
            <person name="Goodenough U.W."/>
            <person name="Van de Peer Y."/>
            <person name="Grigoriev I.V."/>
        </authorList>
    </citation>
    <scope>NUCLEOTIDE SEQUENCE [LARGE SCALE GENOMIC DNA]</scope>
    <source>
        <strain evidence="3 4">CCMP1545</strain>
    </source>
</reference>
<feature type="transmembrane region" description="Helical" evidence="2">
    <location>
        <begin position="326"/>
        <end position="349"/>
    </location>
</feature>
<dbReference type="Proteomes" id="UP000001876">
    <property type="component" value="Unassembled WGS sequence"/>
</dbReference>
<dbReference type="OrthoDB" id="10267325at2759"/>
<feature type="transmembrane region" description="Helical" evidence="2">
    <location>
        <begin position="50"/>
        <end position="72"/>
    </location>
</feature>
<accession>C1MW76</accession>
<dbReference type="eggNOG" id="ENOG502S2PZ">
    <property type="taxonomic scope" value="Eukaryota"/>
</dbReference>
<feature type="region of interest" description="Disordered" evidence="1">
    <location>
        <begin position="1"/>
        <end position="22"/>
    </location>
</feature>
<evidence type="ECO:0000313" key="4">
    <source>
        <dbReference type="Proteomes" id="UP000001876"/>
    </source>
</evidence>
<evidence type="ECO:0000256" key="2">
    <source>
        <dbReference type="SAM" id="Phobius"/>
    </source>
</evidence>
<proteinExistence type="predicted"/>
<keyword evidence="2" id="KW-0472">Membrane</keyword>
<dbReference type="EMBL" id="GG663741">
    <property type="protein sequence ID" value="EEH56120.1"/>
    <property type="molecule type" value="Genomic_DNA"/>
</dbReference>